<evidence type="ECO:0000313" key="5">
    <source>
        <dbReference type="WormBase" id="CBG12669"/>
    </source>
</evidence>
<reference evidence="3 4" key="2">
    <citation type="journal article" date="2011" name="PLoS Genet.">
        <title>Caenorhabditis briggsae recombinant inbred line genotypes reveal inter-strain incompatibility and the evolution of recombination.</title>
        <authorList>
            <person name="Ross J.A."/>
            <person name="Koboldt D.C."/>
            <person name="Staisch J.E."/>
            <person name="Chamberlin H.M."/>
            <person name="Gupta B.P."/>
            <person name="Miller R.D."/>
            <person name="Baird S.E."/>
            <person name="Haag E.S."/>
        </authorList>
    </citation>
    <scope>NUCLEOTIDE SEQUENCE [LARGE SCALE GENOMIC DNA]</scope>
    <source>
        <strain evidence="3 4">AF16</strain>
    </source>
</reference>
<feature type="compositionally biased region" description="Basic and acidic residues" evidence="1">
    <location>
        <begin position="438"/>
        <end position="448"/>
    </location>
</feature>
<name>A8XGA8_CAEBR</name>
<dbReference type="InterPro" id="IPR005018">
    <property type="entry name" value="DOMON_domain"/>
</dbReference>
<dbReference type="PROSITE" id="PS50836">
    <property type="entry name" value="DOMON"/>
    <property type="match status" value="2"/>
</dbReference>
<dbReference type="eggNOG" id="ENOG502SPYG">
    <property type="taxonomic scope" value="Eukaryota"/>
</dbReference>
<dbReference type="RefSeq" id="XP_045094938.1">
    <property type="nucleotide sequence ID" value="XM_045240626.1"/>
</dbReference>
<proteinExistence type="predicted"/>
<dbReference type="PANTHER" id="PTHR36516">
    <property type="entry name" value="PROTEIN CBG04168-RELATED"/>
    <property type="match status" value="1"/>
</dbReference>
<feature type="domain" description="DOMON" evidence="2">
    <location>
        <begin position="109"/>
        <end position="224"/>
    </location>
</feature>
<feature type="compositionally biased region" description="Basic and acidic residues" evidence="1">
    <location>
        <begin position="576"/>
        <end position="598"/>
    </location>
</feature>
<dbReference type="CTD" id="8582163"/>
<evidence type="ECO:0000256" key="1">
    <source>
        <dbReference type="SAM" id="MobiDB-lite"/>
    </source>
</evidence>
<keyword evidence="4" id="KW-1185">Reference proteome</keyword>
<protein>
    <submittedName>
        <fullName evidence="3">Protein CBG12669</fullName>
    </submittedName>
</protein>
<evidence type="ECO:0000313" key="3">
    <source>
        <dbReference type="EMBL" id="CAP31614.2"/>
    </source>
</evidence>
<reference evidence="3 4" key="1">
    <citation type="journal article" date="2003" name="PLoS Biol.">
        <title>The genome sequence of Caenorhabditis briggsae: a platform for comparative genomics.</title>
        <authorList>
            <person name="Stein L.D."/>
            <person name="Bao Z."/>
            <person name="Blasiar D."/>
            <person name="Blumenthal T."/>
            <person name="Brent M.R."/>
            <person name="Chen N."/>
            <person name="Chinwalla A."/>
            <person name="Clarke L."/>
            <person name="Clee C."/>
            <person name="Coghlan A."/>
            <person name="Coulson A."/>
            <person name="D'Eustachio P."/>
            <person name="Fitch D.H."/>
            <person name="Fulton L.A."/>
            <person name="Fulton R.E."/>
            <person name="Griffiths-Jones S."/>
            <person name="Harris T.W."/>
            <person name="Hillier L.W."/>
            <person name="Kamath R."/>
            <person name="Kuwabara P.E."/>
            <person name="Mardis E.R."/>
            <person name="Marra M.A."/>
            <person name="Miner T.L."/>
            <person name="Minx P."/>
            <person name="Mullikin J.C."/>
            <person name="Plumb R.W."/>
            <person name="Rogers J."/>
            <person name="Schein J.E."/>
            <person name="Sohrmann M."/>
            <person name="Spieth J."/>
            <person name="Stajich J.E."/>
            <person name="Wei C."/>
            <person name="Willey D."/>
            <person name="Wilson R.K."/>
            <person name="Durbin R."/>
            <person name="Waterston R.H."/>
        </authorList>
    </citation>
    <scope>NUCLEOTIDE SEQUENCE [LARGE SCALE GENOMIC DNA]</scope>
    <source>
        <strain evidence="3 4">AF16</strain>
    </source>
</reference>
<feature type="region of interest" description="Disordered" evidence="1">
    <location>
        <begin position="566"/>
        <end position="611"/>
    </location>
</feature>
<dbReference type="KEGG" id="cbr:CBG_12669"/>
<dbReference type="CDD" id="cd09631">
    <property type="entry name" value="DOMON_DOH"/>
    <property type="match status" value="1"/>
</dbReference>
<feature type="compositionally biased region" description="Low complexity" evidence="1">
    <location>
        <begin position="527"/>
        <end position="537"/>
    </location>
</feature>
<dbReference type="InParanoid" id="A8XGA8"/>
<feature type="compositionally biased region" description="Low complexity" evidence="1">
    <location>
        <begin position="504"/>
        <end position="520"/>
    </location>
</feature>
<feature type="region of interest" description="Disordered" evidence="1">
    <location>
        <begin position="527"/>
        <end position="546"/>
    </location>
</feature>
<dbReference type="InterPro" id="IPR045266">
    <property type="entry name" value="DOH_DOMON"/>
</dbReference>
<feature type="domain" description="DOMON" evidence="2">
    <location>
        <begin position="282"/>
        <end position="399"/>
    </location>
</feature>
<evidence type="ECO:0000313" key="4">
    <source>
        <dbReference type="Proteomes" id="UP000008549"/>
    </source>
</evidence>
<dbReference type="Proteomes" id="UP000008549">
    <property type="component" value="Unassembled WGS sequence"/>
</dbReference>
<dbReference type="FunCoup" id="A8XGA8">
    <property type="interactions" value="366"/>
</dbReference>
<gene>
    <name evidence="3 5" type="ORF">CBG12669</name>
    <name evidence="3" type="ORF">CBG_12669</name>
</gene>
<dbReference type="AlphaFoldDB" id="A8XGA8"/>
<dbReference type="PANTHER" id="PTHR36516:SF5">
    <property type="entry name" value="DOMON DOMAIN-CONTAINING PROTEIN"/>
    <property type="match status" value="1"/>
</dbReference>
<dbReference type="OMA" id="MCCTIFR"/>
<evidence type="ECO:0000259" key="2">
    <source>
        <dbReference type="PROSITE" id="PS50836"/>
    </source>
</evidence>
<dbReference type="GeneID" id="8582163"/>
<organism evidence="3 4">
    <name type="scientific">Caenorhabditis briggsae</name>
    <dbReference type="NCBI Taxonomy" id="6238"/>
    <lineage>
        <taxon>Eukaryota</taxon>
        <taxon>Metazoa</taxon>
        <taxon>Ecdysozoa</taxon>
        <taxon>Nematoda</taxon>
        <taxon>Chromadorea</taxon>
        <taxon>Rhabditida</taxon>
        <taxon>Rhabditina</taxon>
        <taxon>Rhabditomorpha</taxon>
        <taxon>Rhabditoidea</taxon>
        <taxon>Rhabditidae</taxon>
        <taxon>Peloderinae</taxon>
        <taxon>Caenorhabditis</taxon>
    </lineage>
</organism>
<feature type="region of interest" description="Disordered" evidence="1">
    <location>
        <begin position="429"/>
        <end position="520"/>
    </location>
</feature>
<dbReference type="EMBL" id="HE600940">
    <property type="protein sequence ID" value="CAP31614.2"/>
    <property type="molecule type" value="Genomic_DNA"/>
</dbReference>
<dbReference type="HOGENOM" id="CLU_452875_0_0_1"/>
<dbReference type="Pfam" id="PF03351">
    <property type="entry name" value="DOMON"/>
    <property type="match status" value="2"/>
</dbReference>
<dbReference type="WormBase" id="CBG12669">
    <property type="protein sequence ID" value="CBP45852"/>
    <property type="gene ID" value="WBGene00033584"/>
</dbReference>
<accession>A8XGA8</accession>
<sequence>MFSSTQEKNIYEIIAESDPCDARKETNFFECGREKRDAEGVGRKKLSGRSRIGGKGRQIVWHPETQSLQFPPRRHNYASGDNYIFSGGYCNSPTERHSEYCKDCSFHSSNYSVSWTYDELSNDIVFELTSRSDFSSFYTAIGFGNEKPEDVMAVYVRSLQIGLIDGHLVDDGAIESDEKTNVQALQFNLENGVLTAQFARPIETFDSQDSDLGSCINMFLLTKPREIITGAPLELGNESGLQKIQVCDIAVTCATKMHNDVLVKRQEESNEVPICSTGGEDQKNRIEWTVEGETVHFSVFQNAKKGRWWTAIGVGESMNDLNMILLFADTGKLKKQGIFRTEGKMVPFDAELEGVELKKDLAEVNNGKAHYEVSIEKKFFLDRANENGCFTMQYAILAGNYQPNFNIQKHLDTPSMLEICNLDACKAPTEPQQEIDGETPKKTTHVTEEVVEEASGATEPPKVLNNEVEGSGVPVDPKVENQVPSSTPHTAEVADEKPLTGGVEAAPSSSSTTAPVAPADPSTVAASVSASTASSTPIPEPITPEKSPFFLRFTQNSLEFTPDHVFAVDNQTTRQMKSDEKTTDKSEEKLNDTPEETTKATAGSVGDGSKNGCGAEHEDLKVCESYFAEYLGKVNEWSEKHNMTITSHMWKACTLLSKVQHVTTMCCTIFRNTCATHLSL</sequence>